<keyword evidence="5" id="KW-0732">Signal</keyword>
<dbReference type="PROSITE" id="PS51007">
    <property type="entry name" value="CYTC"/>
    <property type="match status" value="1"/>
</dbReference>
<keyword evidence="1 4" id="KW-0349">Heme</keyword>
<keyword evidence="2 4" id="KW-0479">Metal-binding</keyword>
<dbReference type="AlphaFoldDB" id="R9PNK4"/>
<accession>R9PNK4</accession>
<evidence type="ECO:0000259" key="6">
    <source>
        <dbReference type="PROSITE" id="PS51007"/>
    </source>
</evidence>
<keyword evidence="9" id="KW-1185">Reference proteome</keyword>
<sequence>MLIQATLKWSTTLLLACLLAACGGGGGSDGGTPSQPLTGAQLFSQADPAGNQFSCSTCHATSENAQGLDAQQLHRPAHSLLNATRRNAFYNGTFSEVIDAVNNCRVDWMDASPYVSDSNDWLALEEYLAGLSDSGDATEIAFNQVAAVSDFSAADISAGHDLFNQTCATCHGQNAAGTGLARTLVGSVLSAQQVANKVRNSGPTTSSYFTNLSGGNMPFWSEQRLSDQELVDIASYVESINGPQSFSCNASDHPKVGQVAMLSTLSHNVSGRVEIIDNCTIEVTEFNYDGGGPDVLFYGAPSSDYTQGGFAIGDIINGPMYNNDTLRLSLANAQQLDQLAGISVWCRDFSVSFGDGLFN</sequence>
<evidence type="ECO:0000256" key="2">
    <source>
        <dbReference type="ARBA" id="ARBA00022723"/>
    </source>
</evidence>
<dbReference type="Pfam" id="PF13442">
    <property type="entry name" value="Cytochrome_CBB3"/>
    <property type="match status" value="1"/>
</dbReference>
<feature type="chain" id="PRO_5004478849" description="Cytochrome c family protein" evidence="5">
    <location>
        <begin position="17"/>
        <end position="359"/>
    </location>
</feature>
<evidence type="ECO:0000256" key="3">
    <source>
        <dbReference type="ARBA" id="ARBA00023004"/>
    </source>
</evidence>
<keyword evidence="3 4" id="KW-0408">Iron</keyword>
<evidence type="ECO:0000256" key="5">
    <source>
        <dbReference type="SAM" id="SignalP"/>
    </source>
</evidence>
<dbReference type="Pfam" id="PF10517">
    <property type="entry name" value="DM13"/>
    <property type="match status" value="1"/>
</dbReference>
<evidence type="ECO:0000256" key="4">
    <source>
        <dbReference type="PROSITE-ProRule" id="PRU00433"/>
    </source>
</evidence>
<dbReference type="InterPro" id="IPR045879">
    <property type="entry name" value="B561A"/>
</dbReference>
<dbReference type="EMBL" id="BARX01000020">
    <property type="protein sequence ID" value="GAD02838.1"/>
    <property type="molecule type" value="Genomic_DNA"/>
</dbReference>
<reference evidence="8" key="1">
    <citation type="journal article" date="2013" name="Genome Announc.">
        <title>Draft Genome Sequence of Agarivorans albus Strain MKT 106T, an Agarolytic Marine Bacterium.</title>
        <authorList>
            <person name="Yasuike M."/>
            <person name="Nakamura Y."/>
            <person name="Kai W."/>
            <person name="Fujiwara A."/>
            <person name="Fukui Y."/>
            <person name="Satomi M."/>
            <person name="Sano M."/>
        </authorList>
    </citation>
    <scope>NUCLEOTIDE SEQUENCE [LARGE SCALE GENOMIC DNA]</scope>
</reference>
<protein>
    <recommendedName>
        <fullName evidence="10">Cytochrome c family protein</fullName>
    </recommendedName>
</protein>
<dbReference type="GO" id="GO:0020037">
    <property type="term" value="F:heme binding"/>
    <property type="evidence" value="ECO:0007669"/>
    <property type="project" value="InterPro"/>
</dbReference>
<proteinExistence type="predicted"/>
<feature type="domain" description="DM13" evidence="7">
    <location>
        <begin position="257"/>
        <end position="359"/>
    </location>
</feature>
<dbReference type="SUPFAM" id="SSF46626">
    <property type="entry name" value="Cytochrome c"/>
    <property type="match status" value="2"/>
</dbReference>
<comment type="caution">
    <text evidence="8">The sequence shown here is derived from an EMBL/GenBank/DDBJ whole genome shotgun (WGS) entry which is preliminary data.</text>
</comment>
<dbReference type="STRING" id="1331007.AALB_2918"/>
<evidence type="ECO:0000259" key="7">
    <source>
        <dbReference type="PROSITE" id="PS51549"/>
    </source>
</evidence>
<dbReference type="SMART" id="SM00686">
    <property type="entry name" value="DM13"/>
    <property type="match status" value="1"/>
</dbReference>
<feature type="signal peptide" evidence="5">
    <location>
        <begin position="1"/>
        <end position="16"/>
    </location>
</feature>
<dbReference type="InterPro" id="IPR009056">
    <property type="entry name" value="Cyt_c-like_dom"/>
</dbReference>
<evidence type="ECO:0000313" key="8">
    <source>
        <dbReference type="EMBL" id="GAD02838.1"/>
    </source>
</evidence>
<dbReference type="RefSeq" id="WP_016402605.1">
    <property type="nucleotide sequence ID" value="NZ_BARX01000020.1"/>
</dbReference>
<dbReference type="PANTHER" id="PTHR47281:SF1">
    <property type="entry name" value="OS09G0557700 PROTEIN"/>
    <property type="match status" value="1"/>
</dbReference>
<dbReference type="PANTHER" id="PTHR47281">
    <property type="entry name" value="OS09G0557700 PROTEIN"/>
    <property type="match status" value="1"/>
</dbReference>
<dbReference type="Gene3D" id="1.10.760.10">
    <property type="entry name" value="Cytochrome c-like domain"/>
    <property type="match status" value="2"/>
</dbReference>
<dbReference type="GO" id="GO:0046872">
    <property type="term" value="F:metal ion binding"/>
    <property type="evidence" value="ECO:0007669"/>
    <property type="project" value="UniProtKB-KW"/>
</dbReference>
<evidence type="ECO:0000256" key="1">
    <source>
        <dbReference type="ARBA" id="ARBA00022617"/>
    </source>
</evidence>
<dbReference type="PROSITE" id="PS51549">
    <property type="entry name" value="DM13"/>
    <property type="match status" value="1"/>
</dbReference>
<gene>
    <name evidence="8" type="ORF">AALB_2918</name>
</gene>
<evidence type="ECO:0008006" key="10">
    <source>
        <dbReference type="Google" id="ProtNLM"/>
    </source>
</evidence>
<dbReference type="InterPro" id="IPR036909">
    <property type="entry name" value="Cyt_c-like_dom_sf"/>
</dbReference>
<dbReference type="Proteomes" id="UP000014461">
    <property type="component" value="Unassembled WGS sequence"/>
</dbReference>
<dbReference type="GO" id="GO:0009055">
    <property type="term" value="F:electron transfer activity"/>
    <property type="evidence" value="ECO:0007669"/>
    <property type="project" value="InterPro"/>
</dbReference>
<dbReference type="InterPro" id="IPR019545">
    <property type="entry name" value="DM13_domain"/>
</dbReference>
<organism evidence="8 9">
    <name type="scientific">Agarivorans albus MKT 106</name>
    <dbReference type="NCBI Taxonomy" id="1331007"/>
    <lineage>
        <taxon>Bacteria</taxon>
        <taxon>Pseudomonadati</taxon>
        <taxon>Pseudomonadota</taxon>
        <taxon>Gammaproteobacteria</taxon>
        <taxon>Alteromonadales</taxon>
        <taxon>Alteromonadaceae</taxon>
        <taxon>Agarivorans</taxon>
    </lineage>
</organism>
<evidence type="ECO:0000313" key="9">
    <source>
        <dbReference type="Proteomes" id="UP000014461"/>
    </source>
</evidence>
<feature type="domain" description="Cytochrome c" evidence="6">
    <location>
        <begin position="154"/>
        <end position="241"/>
    </location>
</feature>
<name>R9PNK4_AGAAL</name>